<keyword evidence="3" id="KW-1185">Reference proteome</keyword>
<dbReference type="OrthoDB" id="2498029at2759"/>
<name>A0A5J4Z8B2_PORPP</name>
<protein>
    <submittedName>
        <fullName evidence="2">Monoglyceride lipase</fullName>
    </submittedName>
</protein>
<evidence type="ECO:0000259" key="1">
    <source>
        <dbReference type="Pfam" id="PF12146"/>
    </source>
</evidence>
<reference evidence="3" key="1">
    <citation type="journal article" date="2019" name="Nat. Commun.">
        <title>Expansion of phycobilisome linker gene families in mesophilic red algae.</title>
        <authorList>
            <person name="Lee J."/>
            <person name="Kim D."/>
            <person name="Bhattacharya D."/>
            <person name="Yoon H.S."/>
        </authorList>
    </citation>
    <scope>NUCLEOTIDE SEQUENCE [LARGE SCALE GENOMIC DNA]</scope>
    <source>
        <strain evidence="3">CCMP 1328</strain>
    </source>
</reference>
<dbReference type="OMA" id="SYEGWSH"/>
<dbReference type="PANTHER" id="PTHR11614">
    <property type="entry name" value="PHOSPHOLIPASE-RELATED"/>
    <property type="match status" value="1"/>
</dbReference>
<dbReference type="Proteomes" id="UP000324585">
    <property type="component" value="Unassembled WGS sequence"/>
</dbReference>
<dbReference type="SUPFAM" id="SSF53474">
    <property type="entry name" value="alpha/beta-Hydrolases"/>
    <property type="match status" value="1"/>
</dbReference>
<comment type="caution">
    <text evidence="2">The sequence shown here is derived from an EMBL/GenBank/DDBJ whole genome shotgun (WGS) entry which is preliminary data.</text>
</comment>
<organism evidence="2 3">
    <name type="scientific">Porphyridium purpureum</name>
    <name type="common">Red alga</name>
    <name type="synonym">Porphyridium cruentum</name>
    <dbReference type="NCBI Taxonomy" id="35688"/>
    <lineage>
        <taxon>Eukaryota</taxon>
        <taxon>Rhodophyta</taxon>
        <taxon>Bangiophyceae</taxon>
        <taxon>Porphyridiales</taxon>
        <taxon>Porphyridiaceae</taxon>
        <taxon>Porphyridium</taxon>
    </lineage>
</organism>
<dbReference type="PRINTS" id="PR00111">
    <property type="entry name" value="ABHYDROLASE"/>
</dbReference>
<dbReference type="InterPro" id="IPR029058">
    <property type="entry name" value="AB_hydrolase_fold"/>
</dbReference>
<dbReference type="Pfam" id="PF12146">
    <property type="entry name" value="Hydrolase_4"/>
    <property type="match status" value="1"/>
</dbReference>
<sequence length="302" mass="33915">MRLFTNSRGQRIFAQQWLPRRRSDARRKRREKDTNSPRFKGALFIIHGLNAHSNRYSTLVRQFVAKDYAVFAHDLCGHGRSDGLRAYTSSFNHYIADARMYVQDVVSRNRLQAIPKFLVGHSLGGALAIRLARDDADRARRLGALPPWDGVLLTAPAVAVFPKPLVKLFAPILGTLFPFMRVQSLKARRNFSTSPETTDPLIMTAGVRARVGYEILKSCSEIMNSASSFSTALFIAHAKADRVTSMQGSQRFVERAGSRVKTFRLYDSHVHDLLGNPGLAAQVSRDMLEWVEERVGKLAKDS</sequence>
<evidence type="ECO:0000313" key="3">
    <source>
        <dbReference type="Proteomes" id="UP000324585"/>
    </source>
</evidence>
<accession>A0A5J4Z8B2</accession>
<dbReference type="AlphaFoldDB" id="A0A5J4Z8B2"/>
<dbReference type="Gene3D" id="3.40.50.1820">
    <property type="entry name" value="alpha/beta hydrolase"/>
    <property type="match status" value="1"/>
</dbReference>
<proteinExistence type="predicted"/>
<evidence type="ECO:0000313" key="2">
    <source>
        <dbReference type="EMBL" id="KAA8499063.1"/>
    </source>
</evidence>
<gene>
    <name evidence="2" type="ORF">FVE85_6648</name>
</gene>
<dbReference type="InterPro" id="IPR051044">
    <property type="entry name" value="MAG_DAG_Lipase"/>
</dbReference>
<feature type="domain" description="Serine aminopeptidase S33" evidence="1">
    <location>
        <begin position="40"/>
        <end position="276"/>
    </location>
</feature>
<dbReference type="EMBL" id="VRMN01000001">
    <property type="protein sequence ID" value="KAA8499063.1"/>
    <property type="molecule type" value="Genomic_DNA"/>
</dbReference>
<dbReference type="InterPro" id="IPR000073">
    <property type="entry name" value="AB_hydrolase_1"/>
</dbReference>
<dbReference type="InterPro" id="IPR022742">
    <property type="entry name" value="Hydrolase_4"/>
</dbReference>